<gene>
    <name evidence="3" type="ORF">Y958_11320</name>
</gene>
<dbReference type="Proteomes" id="UP000197153">
    <property type="component" value="Chromosome 1"/>
</dbReference>
<dbReference type="Pfam" id="PF01817">
    <property type="entry name" value="CM_2"/>
    <property type="match status" value="1"/>
</dbReference>
<keyword evidence="4" id="KW-1185">Reference proteome</keyword>
<dbReference type="KEGG" id="nao:Y958_11320"/>
<reference evidence="3 4" key="1">
    <citation type="submission" date="2017-06" db="EMBL/GenBank/DDBJ databases">
        <title>Complete genome sequence of Nitrospirillum amazonense strain CBAmC, an endophytic nitrogen-fixing and plant growth-promoting bacterium, isolated from sugarcane.</title>
        <authorList>
            <person name="Schwab S."/>
            <person name="dos Santos Teixeira K.R."/>
            <person name="Simoes Araujo J.L."/>
            <person name="Soares Vidal M."/>
            <person name="Borges de Freitas H.R."/>
            <person name="Rivello Crivelaro A.L."/>
            <person name="Bueno de Camargo Nunes A."/>
            <person name="dos Santos C.M."/>
            <person name="Palmeira da Silva Rosa D."/>
            <person name="da Silva Padilha D."/>
            <person name="da Silva E."/>
            <person name="Araujo Terra L."/>
            <person name="Soares Mendes V."/>
            <person name="Farinelli L."/>
            <person name="Magalhaes Cruz L."/>
            <person name="Baldani J.I."/>
        </authorList>
    </citation>
    <scope>NUCLEOTIDE SEQUENCE [LARGE SCALE GENOMIC DNA]</scope>
    <source>
        <strain evidence="3 4">CBAmC</strain>
    </source>
</reference>
<name>A0A248JRH8_9PROT</name>
<dbReference type="Gene3D" id="1.20.59.10">
    <property type="entry name" value="Chorismate mutase"/>
    <property type="match status" value="1"/>
</dbReference>
<evidence type="ECO:0000313" key="4">
    <source>
        <dbReference type="Proteomes" id="UP000197153"/>
    </source>
</evidence>
<evidence type="ECO:0000256" key="1">
    <source>
        <dbReference type="ARBA" id="ARBA00012404"/>
    </source>
</evidence>
<evidence type="ECO:0000313" key="3">
    <source>
        <dbReference type="EMBL" id="ASG21353.1"/>
    </source>
</evidence>
<dbReference type="SUPFAM" id="SSF48600">
    <property type="entry name" value="Chorismate mutase II"/>
    <property type="match status" value="1"/>
</dbReference>
<dbReference type="PROSITE" id="PS51168">
    <property type="entry name" value="CHORISMATE_MUT_2"/>
    <property type="match status" value="1"/>
</dbReference>
<dbReference type="EMBL" id="CP022110">
    <property type="protein sequence ID" value="ASG21353.1"/>
    <property type="molecule type" value="Genomic_DNA"/>
</dbReference>
<dbReference type="GO" id="GO:0046417">
    <property type="term" value="P:chorismate metabolic process"/>
    <property type="evidence" value="ECO:0007669"/>
    <property type="project" value="InterPro"/>
</dbReference>
<accession>A0A248JRH8</accession>
<dbReference type="RefSeq" id="WP_088872059.1">
    <property type="nucleotide sequence ID" value="NZ_CP022110.1"/>
</dbReference>
<sequence>MPPASPSVDALRREIDEIDAAIHDLIMRRARVVERIAQSKAGAKVFIRPGREAGILRRLVARHQGSVPVAAIVRIWREMIAAMTLIQGPFAVAVYAPDDDRRLWDIARDHYGTVTPLAPANTAQAVLRALAEGSATVGVVPVPEEEETDPWWRFLISDDTKTPKIIGRLPFCSRPGQKEGGDALILGAVPLEATGQDHTLLGVELAQDMSRGRLKDMMEAVSLPVGWFRIFHLPGGGGSVHLIEVEDFVDGDDARLGALAEKLGDALVRVLPVGAYALPITLEARKS</sequence>
<dbReference type="EC" id="5.4.99.5" evidence="1"/>
<proteinExistence type="predicted"/>
<feature type="domain" description="Chorismate mutase" evidence="2">
    <location>
        <begin position="2"/>
        <end position="91"/>
    </location>
</feature>
<dbReference type="InterPro" id="IPR002701">
    <property type="entry name" value="CM_II_prokaryot"/>
</dbReference>
<dbReference type="InterPro" id="IPR036979">
    <property type="entry name" value="CM_dom_sf"/>
</dbReference>
<dbReference type="SMART" id="SM00830">
    <property type="entry name" value="CM_2"/>
    <property type="match status" value="1"/>
</dbReference>
<protein>
    <recommendedName>
        <fullName evidence="1">chorismate mutase</fullName>
        <ecNumber evidence="1">5.4.99.5</ecNumber>
    </recommendedName>
</protein>
<organism evidence="3 4">
    <name type="scientific">Nitrospirillum viridazoti CBAmc</name>
    <dbReference type="NCBI Taxonomy" id="1441467"/>
    <lineage>
        <taxon>Bacteria</taxon>
        <taxon>Pseudomonadati</taxon>
        <taxon>Pseudomonadota</taxon>
        <taxon>Alphaproteobacteria</taxon>
        <taxon>Rhodospirillales</taxon>
        <taxon>Azospirillaceae</taxon>
        <taxon>Nitrospirillum</taxon>
        <taxon>Nitrospirillum viridazoti</taxon>
    </lineage>
</organism>
<dbReference type="GO" id="GO:0004106">
    <property type="term" value="F:chorismate mutase activity"/>
    <property type="evidence" value="ECO:0007669"/>
    <property type="project" value="UniProtKB-EC"/>
</dbReference>
<evidence type="ECO:0000259" key="2">
    <source>
        <dbReference type="PROSITE" id="PS51168"/>
    </source>
</evidence>
<dbReference type="AlphaFoldDB" id="A0A248JRH8"/>
<dbReference type="InterPro" id="IPR036263">
    <property type="entry name" value="Chorismate_II_sf"/>
</dbReference>